<feature type="transmembrane region" description="Helical" evidence="3">
    <location>
        <begin position="764"/>
        <end position="786"/>
    </location>
</feature>
<feature type="transmembrane region" description="Helical" evidence="3">
    <location>
        <begin position="857"/>
        <end position="881"/>
    </location>
</feature>
<keyword evidence="3" id="KW-1133">Transmembrane helix</keyword>
<feature type="transmembrane region" description="Helical" evidence="3">
    <location>
        <begin position="738"/>
        <end position="758"/>
    </location>
</feature>
<evidence type="ECO:0000256" key="3">
    <source>
        <dbReference type="SAM" id="Phobius"/>
    </source>
</evidence>
<keyword evidence="3" id="KW-0812">Transmembrane</keyword>
<proteinExistence type="predicted"/>
<dbReference type="PANTHER" id="PTHR36838">
    <property type="entry name" value="AUXIN EFFLUX CARRIER FAMILY PROTEIN"/>
    <property type="match status" value="1"/>
</dbReference>
<feature type="transmembrane region" description="Helical" evidence="3">
    <location>
        <begin position="709"/>
        <end position="726"/>
    </location>
</feature>
<sequence length="948" mass="99044">MKSPCQLRCAPPRCLQSIGAIGPPASPPPGIGGSTPQHHALAPRVGAAGPAVAGLQQHLKTAGQIGLRDHMTARLQLRALIGAQRAGFDDQLAGVEIAEVRQIHRLLGRQAPGQRAGKHLGDVMDDDRPARRTGHHQQLAVAVEHQRGCHAGARALAGLDTVGHRLAIGADRPQRKIGQLVVEHEAPGQAAAAVAHHAAAEGRFDAGGHRDRTPPCVDHADVAGAVLRLLGLWRQRLLDPGRPAGGRGGHGLAADQRAALLQIGRREQALPVPAGCADKGRVADVLRTVGKGELGRFGIGMQPVHRQARRCLGGGLGLEQAKDLHQRQMAGAGRAESADAITAPVGTQRRPHERAVAGQVGRRQQAGSGMALDPAHDVLGHRALVEGLGAALGNAAQHGGVGRVLQQRADRLGLAVGRIEVGPGLGVGAQGGLAGQQLVQPRADREALLGQPDGRLEETRPGQLAVLTVGLGQHGQHARHAGGQATLDGLTHRQRLAVGLQKQGRRGGRRRGLAAVEGLHLAAVPVHQEGAAGDAAGLRLDEAQHRLHGNRRIQRGATGTEHLDTRRRRQRIGRRGSKPFGRRRQAGLAGGAGGGGFGLVQCERGCGQCNQQRKEKGTAVHRSILSACTATTPTVNPSRHPAILCAVCPQDTAPMPLPLSLFAPLLYLGSGLALGRLPIDVKGRASALLTTVVIPFVIVYNIATAQADVFAVIAWVAATMAVLLALSRRVSRDPVRNLCFCYLNIGWLGLPVAASLFGDGAATVFVAAYVGSSLFGNSVGAGLMSGTGRTPWRQMLKAPPVWALLLGLALHPFSATLAPALQPVYGAAKFLMSFLGMTILGIWLSRTPLRAQDLRDALATTATRAATVALSVTAFVAFAQLEGLTLVVQNRDALYLMALLPPAANIVVLETHYLRSGRSASAIAAGTILSMAAISVFATAVLWLRMPA</sequence>
<keyword evidence="3" id="KW-0472">Membrane</keyword>
<feature type="compositionally biased region" description="Basic residues" evidence="2">
    <location>
        <begin position="565"/>
        <end position="585"/>
    </location>
</feature>
<keyword evidence="1" id="KW-0813">Transport</keyword>
<name>A0A6V1P335_HETAK</name>
<dbReference type="PANTHER" id="PTHR36838:SF1">
    <property type="entry name" value="SLR1864 PROTEIN"/>
    <property type="match status" value="1"/>
</dbReference>
<evidence type="ECO:0000256" key="1">
    <source>
        <dbReference type="ARBA" id="ARBA00022448"/>
    </source>
</evidence>
<protein>
    <recommendedName>
        <fullName evidence="5">Permease</fullName>
    </recommendedName>
</protein>
<feature type="region of interest" description="Disordered" evidence="2">
    <location>
        <begin position="561"/>
        <end position="589"/>
    </location>
</feature>
<feature type="transmembrane region" description="Helical" evidence="3">
    <location>
        <begin position="824"/>
        <end position="845"/>
    </location>
</feature>
<feature type="region of interest" description="Disordered" evidence="2">
    <location>
        <begin position="346"/>
        <end position="365"/>
    </location>
</feature>
<feature type="transmembrane region" description="Helical" evidence="3">
    <location>
        <begin position="798"/>
        <end position="818"/>
    </location>
</feature>
<reference evidence="4" key="1">
    <citation type="submission" date="2021-01" db="EMBL/GenBank/DDBJ databases">
        <authorList>
            <person name="Corre E."/>
            <person name="Pelletier E."/>
            <person name="Niang G."/>
            <person name="Scheremetjew M."/>
            <person name="Finn R."/>
            <person name="Kale V."/>
            <person name="Holt S."/>
            <person name="Cochrane G."/>
            <person name="Meng A."/>
            <person name="Brown T."/>
            <person name="Cohen L."/>
        </authorList>
    </citation>
    <scope>NUCLEOTIDE SEQUENCE</scope>
    <source>
        <strain evidence="4">CCMP3107</strain>
    </source>
</reference>
<dbReference type="EMBL" id="HBIU01011884">
    <property type="protein sequence ID" value="CAE0626607.1"/>
    <property type="molecule type" value="Transcribed_RNA"/>
</dbReference>
<feature type="transmembrane region" description="Helical" evidence="3">
    <location>
        <begin position="655"/>
        <end position="674"/>
    </location>
</feature>
<evidence type="ECO:0000256" key="2">
    <source>
        <dbReference type="SAM" id="MobiDB-lite"/>
    </source>
</evidence>
<gene>
    <name evidence="4" type="ORF">HAKA00212_LOCUS5282</name>
</gene>
<dbReference type="AlphaFoldDB" id="A0A6V1P335"/>
<accession>A0A6V1P335</accession>
<evidence type="ECO:0000313" key="4">
    <source>
        <dbReference type="EMBL" id="CAE0626607.1"/>
    </source>
</evidence>
<organism evidence="4">
    <name type="scientific">Heterosigma akashiwo</name>
    <name type="common">Chromophytic alga</name>
    <name type="synonym">Heterosigma carterae</name>
    <dbReference type="NCBI Taxonomy" id="2829"/>
    <lineage>
        <taxon>Eukaryota</taxon>
        <taxon>Sar</taxon>
        <taxon>Stramenopiles</taxon>
        <taxon>Ochrophyta</taxon>
        <taxon>Raphidophyceae</taxon>
        <taxon>Chattonellales</taxon>
        <taxon>Chattonellaceae</taxon>
        <taxon>Heterosigma</taxon>
    </lineage>
</organism>
<feature type="transmembrane region" description="Helical" evidence="3">
    <location>
        <begin position="922"/>
        <end position="944"/>
    </location>
</feature>
<feature type="transmembrane region" description="Helical" evidence="3">
    <location>
        <begin position="686"/>
        <end position="703"/>
    </location>
</feature>
<evidence type="ECO:0008006" key="5">
    <source>
        <dbReference type="Google" id="ProtNLM"/>
    </source>
</evidence>